<feature type="compositionally biased region" description="Polar residues" evidence="1">
    <location>
        <begin position="51"/>
        <end position="62"/>
    </location>
</feature>
<dbReference type="EMBL" id="LT991976">
    <property type="protein sequence ID" value="SPK72948.1"/>
    <property type="molecule type" value="Genomic_DNA"/>
</dbReference>
<gene>
    <name evidence="2" type="ORF">CT19425_90052</name>
</gene>
<evidence type="ECO:0000256" key="1">
    <source>
        <dbReference type="SAM" id="MobiDB-lite"/>
    </source>
</evidence>
<sequence>MTVPMVPPQGGAAEKRPGDARPFFCLHCGNPSSHGSHRAKTRSKEACKPSRSANTAPPKSSS</sequence>
<dbReference type="AlphaFoldDB" id="A0A375IFU6"/>
<proteinExistence type="predicted"/>
<reference evidence="2 3" key="1">
    <citation type="submission" date="2018-01" db="EMBL/GenBank/DDBJ databases">
        <authorList>
            <person name="Gaut B.S."/>
            <person name="Morton B.R."/>
            <person name="Clegg M.T."/>
            <person name="Duvall M.R."/>
        </authorList>
    </citation>
    <scope>NUCLEOTIDE SEQUENCE [LARGE SCALE GENOMIC DNA]</scope>
    <source>
        <strain evidence="2">Cupriavidus taiwanensis LMG 19425</strain>
    </source>
</reference>
<dbReference type="Proteomes" id="UP000255505">
    <property type="component" value="Chromosome I"/>
</dbReference>
<accession>A0A375IFU6</accession>
<feature type="region of interest" description="Disordered" evidence="1">
    <location>
        <begin position="1"/>
        <end position="62"/>
    </location>
</feature>
<evidence type="ECO:0000313" key="3">
    <source>
        <dbReference type="Proteomes" id="UP000255505"/>
    </source>
</evidence>
<organism evidence="2 3">
    <name type="scientific">Cupriavidus taiwanensis</name>
    <dbReference type="NCBI Taxonomy" id="164546"/>
    <lineage>
        <taxon>Bacteria</taxon>
        <taxon>Pseudomonadati</taxon>
        <taxon>Pseudomonadota</taxon>
        <taxon>Betaproteobacteria</taxon>
        <taxon>Burkholderiales</taxon>
        <taxon>Burkholderiaceae</taxon>
        <taxon>Cupriavidus</taxon>
    </lineage>
</organism>
<name>A0A375IFU6_9BURK</name>
<evidence type="ECO:0000313" key="2">
    <source>
        <dbReference type="EMBL" id="SPK72948.1"/>
    </source>
</evidence>
<protein>
    <submittedName>
        <fullName evidence="2">Uncharacterized protein</fullName>
    </submittedName>
</protein>